<gene>
    <name evidence="1" type="ORF">C8N29_12318</name>
</gene>
<accession>A0A2T5ITE7</accession>
<dbReference type="RefSeq" id="WP_107866916.1">
    <property type="nucleotide sequence ID" value="NZ_QAON01000023.1"/>
</dbReference>
<comment type="caution">
    <text evidence="1">The sequence shown here is derived from an EMBL/GenBank/DDBJ whole genome shotgun (WGS) entry which is preliminary data.</text>
</comment>
<dbReference type="EMBL" id="QAON01000023">
    <property type="protein sequence ID" value="PTQ87129.1"/>
    <property type="molecule type" value="Genomic_DNA"/>
</dbReference>
<dbReference type="AlphaFoldDB" id="A0A2T5ITE7"/>
<dbReference type="OrthoDB" id="1093513at2"/>
<dbReference type="InterPro" id="IPR014858">
    <property type="entry name" value="BrxB"/>
</dbReference>
<sequence length="203" mass="22965">MNEISSRYLPLEERLNLILPRITSNELLNNEGLGNEIGFHIFDYPAEREEVVRDFISTVIDPALAKHPAKLRFKIVNLFQTVIQLLQDRGLLEKAITMQQTKGDAALMKAISPVLKEDKLATYLVNQMVVDDLDLVLLTGVGTAYPLVRLHTLLNGLHPLMKHTPLIVFYPGNYDGVSLRLFGLNADYSDTNAPYYRAFQLLK</sequence>
<dbReference type="Proteomes" id="UP000244223">
    <property type="component" value="Unassembled WGS sequence"/>
</dbReference>
<evidence type="ECO:0000313" key="2">
    <source>
        <dbReference type="Proteomes" id="UP000244223"/>
    </source>
</evidence>
<keyword evidence="2" id="KW-1185">Reference proteome</keyword>
<proteinExistence type="predicted"/>
<reference evidence="1 2" key="1">
    <citation type="submission" date="2018-04" db="EMBL/GenBank/DDBJ databases">
        <title>Genomic Encyclopedia of Archaeal and Bacterial Type Strains, Phase II (KMG-II): from individual species to whole genera.</title>
        <authorList>
            <person name="Goeker M."/>
        </authorList>
    </citation>
    <scope>NUCLEOTIDE SEQUENCE [LARGE SCALE GENOMIC DNA]</scope>
    <source>
        <strain evidence="1 2">DSM 5822</strain>
    </source>
</reference>
<dbReference type="Pfam" id="PF08747">
    <property type="entry name" value="BrxB"/>
    <property type="match status" value="1"/>
</dbReference>
<organism evidence="1 2">
    <name type="scientific">Agitococcus lubricus</name>
    <dbReference type="NCBI Taxonomy" id="1077255"/>
    <lineage>
        <taxon>Bacteria</taxon>
        <taxon>Pseudomonadati</taxon>
        <taxon>Pseudomonadota</taxon>
        <taxon>Gammaproteobacteria</taxon>
        <taxon>Moraxellales</taxon>
        <taxon>Moraxellaceae</taxon>
        <taxon>Agitococcus</taxon>
    </lineage>
</organism>
<protein>
    <submittedName>
        <fullName evidence="1">Uncharacterized protein DUF1788</fullName>
    </submittedName>
</protein>
<evidence type="ECO:0000313" key="1">
    <source>
        <dbReference type="EMBL" id="PTQ87129.1"/>
    </source>
</evidence>
<name>A0A2T5ITE7_9GAMM</name>